<dbReference type="PROSITE" id="PS51435">
    <property type="entry name" value="AP_NUCLEASE_F1_4"/>
    <property type="match status" value="1"/>
</dbReference>
<evidence type="ECO:0000259" key="7">
    <source>
        <dbReference type="Pfam" id="PF03372"/>
    </source>
</evidence>
<dbReference type="EMBL" id="JABDJR010000025">
    <property type="protein sequence ID" value="NNF05276.1"/>
    <property type="molecule type" value="Genomic_DNA"/>
</dbReference>
<accession>A0A7Y2E528</accession>
<name>A0A7Y2E528_UNCEI</name>
<feature type="domain" description="Endonuclease/exonuclease/phosphatase" evidence="7">
    <location>
        <begin position="5"/>
        <end position="140"/>
    </location>
</feature>
<evidence type="ECO:0000256" key="6">
    <source>
        <dbReference type="PIRSR" id="PIRSR604808-3"/>
    </source>
</evidence>
<feature type="binding site" evidence="5">
    <location>
        <position position="140"/>
    </location>
    <ligand>
        <name>Mg(2+)</name>
        <dbReference type="ChEBI" id="CHEBI:18420"/>
        <label>1</label>
    </ligand>
</feature>
<dbReference type="Gene3D" id="3.60.10.10">
    <property type="entry name" value="Endonuclease/exonuclease/phosphatase"/>
    <property type="match status" value="1"/>
</dbReference>
<feature type="site" description="Transition state stabilizer" evidence="6">
    <location>
        <position position="41"/>
    </location>
</feature>
<dbReference type="Proteomes" id="UP000547674">
    <property type="component" value="Unassembled WGS sequence"/>
</dbReference>
<dbReference type="InterPro" id="IPR036691">
    <property type="entry name" value="Endo/exonu/phosph_ase_sf"/>
</dbReference>
<dbReference type="InterPro" id="IPR005135">
    <property type="entry name" value="Endo/exonuclease/phosphatase"/>
</dbReference>
<dbReference type="SUPFAM" id="SSF56219">
    <property type="entry name" value="DNase I-like"/>
    <property type="match status" value="1"/>
</dbReference>
<organism evidence="8 9">
    <name type="scientific">Eiseniibacteriota bacterium</name>
    <dbReference type="NCBI Taxonomy" id="2212470"/>
    <lineage>
        <taxon>Bacteria</taxon>
        <taxon>Candidatus Eiseniibacteriota</taxon>
    </lineage>
</organism>
<dbReference type="PANTHER" id="PTHR43250:SF2">
    <property type="entry name" value="EXODEOXYRIBONUCLEASE III"/>
    <property type="match status" value="1"/>
</dbReference>
<dbReference type="GO" id="GO:0006281">
    <property type="term" value="P:DNA repair"/>
    <property type="evidence" value="ECO:0007669"/>
    <property type="project" value="InterPro"/>
</dbReference>
<comment type="cofactor">
    <cofactor evidence="5">
        <name>Mg(2+)</name>
        <dbReference type="ChEBI" id="CHEBI:18420"/>
    </cofactor>
    <cofactor evidence="5">
        <name>Mn(2+)</name>
        <dbReference type="ChEBI" id="CHEBI:29035"/>
    </cofactor>
    <text evidence="5">Probably binds two magnesium or manganese ions per subunit.</text>
</comment>
<sequence length="150" mass="17551">NGREVDSPNYGHKLKWLGRLRQFLDDHCDPKAPLVLCGDFNIVPEDKDVYDPNRWREKNLCSTPEREALTNILNWGLRDSLRVYNQDAEVYSWWDYRQGMFGRNQGLRIDHLLVTRPVVSGLNAVEVHVDLRRLEKPSDHTPVVLDFEPL</sequence>
<evidence type="ECO:0000256" key="4">
    <source>
        <dbReference type="ARBA" id="ARBA00022842"/>
    </source>
</evidence>
<keyword evidence="4 5" id="KW-0460">Magnesium</keyword>
<dbReference type="InterPro" id="IPR004808">
    <property type="entry name" value="AP_endonuc_1"/>
</dbReference>
<comment type="similarity">
    <text evidence="1">Belongs to the DNA repair enzymes AP/ExoA family.</text>
</comment>
<feature type="non-terminal residue" evidence="8">
    <location>
        <position position="1"/>
    </location>
</feature>
<evidence type="ECO:0000313" key="9">
    <source>
        <dbReference type="Proteomes" id="UP000547674"/>
    </source>
</evidence>
<gene>
    <name evidence="8" type="ORF">HKN21_00815</name>
</gene>
<dbReference type="GO" id="GO:0008311">
    <property type="term" value="F:double-stranded DNA 3'-5' DNA exonuclease activity"/>
    <property type="evidence" value="ECO:0007669"/>
    <property type="project" value="InterPro"/>
</dbReference>
<comment type="caution">
    <text evidence="8">The sequence shown here is derived from an EMBL/GenBank/DDBJ whole genome shotgun (WGS) entry which is preliminary data.</text>
</comment>
<dbReference type="InterPro" id="IPR037493">
    <property type="entry name" value="ExoIII-like"/>
</dbReference>
<evidence type="ECO:0000256" key="5">
    <source>
        <dbReference type="PIRSR" id="PIRSR604808-2"/>
    </source>
</evidence>
<dbReference type="GO" id="GO:0046872">
    <property type="term" value="F:metal ion binding"/>
    <property type="evidence" value="ECO:0007669"/>
    <property type="project" value="UniProtKB-KW"/>
</dbReference>
<proteinExistence type="inferred from homology"/>
<feature type="site" description="Important for catalytic activity" evidence="6">
    <location>
        <position position="110"/>
    </location>
</feature>
<evidence type="ECO:0000256" key="3">
    <source>
        <dbReference type="ARBA" id="ARBA00022801"/>
    </source>
</evidence>
<keyword evidence="5" id="KW-0464">Manganese</keyword>
<keyword evidence="3" id="KW-0378">Hydrolase</keyword>
<protein>
    <submittedName>
        <fullName evidence="8">Exodeoxyribonuclease III</fullName>
    </submittedName>
</protein>
<dbReference type="NCBIfam" id="TIGR00633">
    <property type="entry name" value="xth"/>
    <property type="match status" value="1"/>
</dbReference>
<dbReference type="Pfam" id="PF03372">
    <property type="entry name" value="Exo_endo_phos"/>
    <property type="match status" value="1"/>
</dbReference>
<evidence type="ECO:0000256" key="2">
    <source>
        <dbReference type="ARBA" id="ARBA00022723"/>
    </source>
</evidence>
<feature type="binding site" evidence="5">
    <location>
        <position position="41"/>
    </location>
    <ligand>
        <name>Mg(2+)</name>
        <dbReference type="ChEBI" id="CHEBI:18420"/>
        <label>1</label>
    </ligand>
</feature>
<feature type="binding site" evidence="5">
    <location>
        <position position="39"/>
    </location>
    <ligand>
        <name>Mg(2+)</name>
        <dbReference type="ChEBI" id="CHEBI:18420"/>
        <label>1</label>
    </ligand>
</feature>
<dbReference type="PANTHER" id="PTHR43250">
    <property type="entry name" value="EXODEOXYRIBONUCLEASE III"/>
    <property type="match status" value="1"/>
</dbReference>
<evidence type="ECO:0000256" key="1">
    <source>
        <dbReference type="ARBA" id="ARBA00007092"/>
    </source>
</evidence>
<evidence type="ECO:0000313" key="8">
    <source>
        <dbReference type="EMBL" id="NNF05276.1"/>
    </source>
</evidence>
<feature type="binding site" evidence="5">
    <location>
        <position position="139"/>
    </location>
    <ligand>
        <name>Mg(2+)</name>
        <dbReference type="ChEBI" id="CHEBI:18420"/>
        <label>1</label>
    </ligand>
</feature>
<keyword evidence="2 5" id="KW-0479">Metal-binding</keyword>
<dbReference type="AlphaFoldDB" id="A0A7Y2E528"/>
<feature type="site" description="Interaction with DNA substrate" evidence="6">
    <location>
        <position position="140"/>
    </location>
</feature>
<reference evidence="8 9" key="1">
    <citation type="submission" date="2020-03" db="EMBL/GenBank/DDBJ databases">
        <title>Metabolic flexibility allows generalist bacteria to become dominant in a frequently disturbed ecosystem.</title>
        <authorList>
            <person name="Chen Y.-J."/>
            <person name="Leung P.M."/>
            <person name="Bay S.K."/>
            <person name="Hugenholtz P."/>
            <person name="Kessler A.J."/>
            <person name="Shelley G."/>
            <person name="Waite D.W."/>
            <person name="Cook P.L."/>
            <person name="Greening C."/>
        </authorList>
    </citation>
    <scope>NUCLEOTIDE SEQUENCE [LARGE SCALE GENOMIC DNA]</scope>
    <source>
        <strain evidence="8">SS_bin_28</strain>
    </source>
</reference>